<feature type="compositionally biased region" description="Basic residues" evidence="2">
    <location>
        <begin position="248"/>
        <end position="260"/>
    </location>
</feature>
<sequence>MFPVLANSSESTSPRDTAARNNASQPPTPALTPSQSAVPFPASVEREIRQEVSAKVAQEIDEINVRFTQLGNEFEQRVDDIYKHGIEPFEAEKNRVEEELAKIREENTKREQVEVKMREELWGVIGKMQSEIEELKKRRVHEIDKNFPMETQPTTEDWVESSPWRMRGQFFRDENDQNYTSSALVPFSSQVDKSANALSPKALGQSGTPASTVSGLDLTIQPANRGQQNVVGRQNAYITESEPTIPVRKVHSRSGRHSFTHLRLDSDEDDYSESTTSEAVEASAKRASSSQFALRPGRQSQGTATAKTSRSRSPRPSFDANFRVREDSQPMHKPKSSSSHRRSNRSSSIQSITNNNDTDFSSQSIPSRFQPSRKTKSANELIDKHLSFIPNGWRSIIANTAKQLSPEDWGRSDARVLKKLEDHCSAFTNLEEILPNFKMAVPALRELMRDMGRHL</sequence>
<feature type="compositionally biased region" description="Low complexity" evidence="2">
    <location>
        <begin position="273"/>
        <end position="282"/>
    </location>
</feature>
<organism evidence="3 4">
    <name type="scientific">Sordaria macrospora</name>
    <dbReference type="NCBI Taxonomy" id="5147"/>
    <lineage>
        <taxon>Eukaryota</taxon>
        <taxon>Fungi</taxon>
        <taxon>Dikarya</taxon>
        <taxon>Ascomycota</taxon>
        <taxon>Pezizomycotina</taxon>
        <taxon>Sordariomycetes</taxon>
        <taxon>Sordariomycetidae</taxon>
        <taxon>Sordariales</taxon>
        <taxon>Sordariaceae</taxon>
        <taxon>Sordaria</taxon>
    </lineage>
</organism>
<gene>
    <name evidence="3" type="ORF">SMACR_01375</name>
</gene>
<feature type="region of interest" description="Disordered" evidence="2">
    <location>
        <begin position="1"/>
        <end position="41"/>
    </location>
</feature>
<evidence type="ECO:0000313" key="3">
    <source>
        <dbReference type="EMBL" id="KAA8633221.1"/>
    </source>
</evidence>
<reference evidence="3 4" key="1">
    <citation type="submission" date="2017-07" db="EMBL/GenBank/DDBJ databases">
        <title>Genome sequence of the Sordaria macrospora wild type strain R19027.</title>
        <authorList>
            <person name="Nowrousian M."/>
            <person name="Teichert I."/>
            <person name="Kueck U."/>
        </authorList>
    </citation>
    <scope>NUCLEOTIDE SEQUENCE [LARGE SCALE GENOMIC DNA]</scope>
    <source>
        <strain evidence="3 4">R19027</strain>
        <tissue evidence="3">Mycelium</tissue>
    </source>
</reference>
<comment type="caution">
    <text evidence="3">The sequence shown here is derived from an EMBL/GenBank/DDBJ whole genome shotgun (WGS) entry which is preliminary data.</text>
</comment>
<evidence type="ECO:0000313" key="4">
    <source>
        <dbReference type="Proteomes" id="UP000433876"/>
    </source>
</evidence>
<feature type="compositionally biased region" description="Low complexity" evidence="2">
    <location>
        <begin position="345"/>
        <end position="356"/>
    </location>
</feature>
<dbReference type="VEuPathDB" id="FungiDB:SMAC_01375"/>
<evidence type="ECO:0000256" key="2">
    <source>
        <dbReference type="SAM" id="MobiDB-lite"/>
    </source>
</evidence>
<dbReference type="AlphaFoldDB" id="A0A8S8ZXB9"/>
<feature type="coiled-coil region" evidence="1">
    <location>
        <begin position="86"/>
        <end position="116"/>
    </location>
</feature>
<feature type="compositionally biased region" description="Polar residues" evidence="2">
    <location>
        <begin position="1"/>
        <end position="37"/>
    </location>
</feature>
<evidence type="ECO:0000256" key="1">
    <source>
        <dbReference type="SAM" id="Coils"/>
    </source>
</evidence>
<feature type="compositionally biased region" description="Basic residues" evidence="2">
    <location>
        <begin position="332"/>
        <end position="344"/>
    </location>
</feature>
<accession>A0A8S8ZXB9</accession>
<keyword evidence="1" id="KW-0175">Coiled coil</keyword>
<feature type="compositionally biased region" description="Polar residues" evidence="2">
    <location>
        <begin position="286"/>
        <end position="308"/>
    </location>
</feature>
<dbReference type="EMBL" id="NMPR01000040">
    <property type="protein sequence ID" value="KAA8633221.1"/>
    <property type="molecule type" value="Genomic_DNA"/>
</dbReference>
<feature type="compositionally biased region" description="Polar residues" evidence="2">
    <location>
        <begin position="357"/>
        <end position="370"/>
    </location>
</feature>
<protein>
    <submittedName>
        <fullName evidence="3">Uncharacterized protein</fullName>
    </submittedName>
</protein>
<dbReference type="Proteomes" id="UP000433876">
    <property type="component" value="Unassembled WGS sequence"/>
</dbReference>
<proteinExistence type="predicted"/>
<feature type="region of interest" description="Disordered" evidence="2">
    <location>
        <begin position="248"/>
        <end position="377"/>
    </location>
</feature>
<name>A0A8S8ZXB9_SORMA</name>